<dbReference type="Gene3D" id="2.50.20.20">
    <property type="match status" value="1"/>
</dbReference>
<sequence length="304" mass="32422">MGENQMNSAVRTRAGVAMAGTALLVGGLTACGGAEGAKGADAKAHDPVEAVKASYLKTVAARFAKAELSTVEKDGKTGAQSGTKGWYPSSHDVVLKGGGEPDSRSIMMGDTVYTQMDKPLQGKTWMQMDLAKDGKPGVRLNEDPAEYLAMLLGQEKLTHVGAEQTDGIDAQHYKGSFTNADLVKADESTKAMEEQNRRYLHESVKHITAFEVDLWIGADGYPVRVDSSSTDGKGTSKTTAKFSDFGKAPAVQPPPADQVVSFDAVMKGVDKDLEQVDKDLEQADKDLEEADRILRDAGLPGLRS</sequence>
<dbReference type="EMBL" id="MQUR01000070">
    <property type="protein sequence ID" value="OLZ60832.1"/>
    <property type="molecule type" value="Genomic_DNA"/>
</dbReference>
<organism evidence="2 3">
    <name type="scientific">Streptomyces amritsarensis</name>
    <dbReference type="NCBI Taxonomy" id="681158"/>
    <lineage>
        <taxon>Bacteria</taxon>
        <taxon>Bacillati</taxon>
        <taxon>Actinomycetota</taxon>
        <taxon>Actinomycetes</taxon>
        <taxon>Kitasatosporales</taxon>
        <taxon>Streptomycetaceae</taxon>
        <taxon>Streptomyces</taxon>
    </lineage>
</organism>
<comment type="caution">
    <text evidence="2">The sequence shown here is derived from an EMBL/GenBank/DDBJ whole genome shotgun (WGS) entry which is preliminary data.</text>
</comment>
<evidence type="ECO:0000313" key="2">
    <source>
        <dbReference type="EMBL" id="OLZ60832.1"/>
    </source>
</evidence>
<dbReference type="Proteomes" id="UP000187151">
    <property type="component" value="Unassembled WGS sequence"/>
</dbReference>
<evidence type="ECO:0000256" key="1">
    <source>
        <dbReference type="SAM" id="Coils"/>
    </source>
</evidence>
<reference evidence="2 3" key="1">
    <citation type="submission" date="2016-01" db="EMBL/GenBank/DDBJ databases">
        <title>Streptomyces amritsarensis strain MTCC 11845 genome sequencing and assembly.</title>
        <authorList>
            <person name="Sharma D."/>
            <person name="Nair G.R."/>
            <person name="Kaur G."/>
            <person name="Manhas R.K."/>
            <person name="Mayilraj S."/>
        </authorList>
    </citation>
    <scope>NUCLEOTIDE SEQUENCE [LARGE SCALE GENOMIC DNA]</scope>
    <source>
        <strain evidence="2 3">MTCC 11845</strain>
    </source>
</reference>
<keyword evidence="3" id="KW-1185">Reference proteome</keyword>
<proteinExistence type="predicted"/>
<keyword evidence="1" id="KW-0175">Coiled coil</keyword>
<evidence type="ECO:0008006" key="4">
    <source>
        <dbReference type="Google" id="ProtNLM"/>
    </source>
</evidence>
<dbReference type="SUPFAM" id="SSF89392">
    <property type="entry name" value="Prokaryotic lipoproteins and lipoprotein localization factors"/>
    <property type="match status" value="1"/>
</dbReference>
<gene>
    <name evidence="2" type="ORF">AVW11_25245</name>
</gene>
<evidence type="ECO:0000313" key="3">
    <source>
        <dbReference type="Proteomes" id="UP000187151"/>
    </source>
</evidence>
<accession>A0ABX3FXK1</accession>
<name>A0ABX3FXK1_9ACTN</name>
<protein>
    <recommendedName>
        <fullName evidence="4">Lipoprotein</fullName>
    </recommendedName>
</protein>
<dbReference type="InterPro" id="IPR029046">
    <property type="entry name" value="LolA/LolB/LppX"/>
</dbReference>
<feature type="coiled-coil region" evidence="1">
    <location>
        <begin position="266"/>
        <end position="293"/>
    </location>
</feature>